<organism evidence="1 2">
    <name type="scientific">Persicitalea jodogahamensis</name>
    <dbReference type="NCBI Taxonomy" id="402147"/>
    <lineage>
        <taxon>Bacteria</taxon>
        <taxon>Pseudomonadati</taxon>
        <taxon>Bacteroidota</taxon>
        <taxon>Cytophagia</taxon>
        <taxon>Cytophagales</taxon>
        <taxon>Spirosomataceae</taxon>
        <taxon>Persicitalea</taxon>
    </lineage>
</organism>
<dbReference type="AlphaFoldDB" id="A0A8J3D3U3"/>
<reference evidence="1 2" key="1">
    <citation type="journal article" date="2014" name="Int. J. Syst. Evol. Microbiol.">
        <title>Complete genome sequence of Corynebacterium casei LMG S-19264T (=DSM 44701T), isolated from a smear-ripened cheese.</title>
        <authorList>
            <consortium name="US DOE Joint Genome Institute (JGI-PGF)"/>
            <person name="Walter F."/>
            <person name="Albersmeier A."/>
            <person name="Kalinowski J."/>
            <person name="Ruckert C."/>
        </authorList>
    </citation>
    <scope>NUCLEOTIDE SEQUENCE [LARGE SCALE GENOMIC DNA]</scope>
    <source>
        <strain evidence="1 2">KCTC 12866</strain>
    </source>
</reference>
<dbReference type="PANTHER" id="PTHR37490">
    <property type="entry name" value="EXPRESSED PROTEIN"/>
    <property type="match status" value="1"/>
</dbReference>
<comment type="caution">
    <text evidence="1">The sequence shown here is derived from an EMBL/GenBank/DDBJ whole genome shotgun (WGS) entry which is preliminary data.</text>
</comment>
<proteinExistence type="predicted"/>
<dbReference type="Proteomes" id="UP000598271">
    <property type="component" value="Unassembled WGS sequence"/>
</dbReference>
<evidence type="ECO:0000313" key="1">
    <source>
        <dbReference type="EMBL" id="GHB70455.1"/>
    </source>
</evidence>
<dbReference type="PANTHER" id="PTHR37490:SF1">
    <property type="entry name" value="GLYCOSYLTRANSFERASE 2-LIKE DOMAIN-CONTAINING PROTEIN"/>
    <property type="match status" value="1"/>
</dbReference>
<dbReference type="Pfam" id="PF11913">
    <property type="entry name" value="DUF3431"/>
    <property type="match status" value="1"/>
</dbReference>
<dbReference type="EMBL" id="BMXF01000002">
    <property type="protein sequence ID" value="GHB70455.1"/>
    <property type="molecule type" value="Genomic_DNA"/>
</dbReference>
<protein>
    <recommendedName>
        <fullName evidence="3">DUF3431 domain-containing protein</fullName>
    </recommendedName>
</protein>
<accession>A0A8J3D3U3</accession>
<dbReference type="RefSeq" id="WP_189564789.1">
    <property type="nucleotide sequence ID" value="NZ_BMXF01000002.1"/>
</dbReference>
<evidence type="ECO:0000313" key="2">
    <source>
        <dbReference type="Proteomes" id="UP000598271"/>
    </source>
</evidence>
<name>A0A8J3D3U3_9BACT</name>
<gene>
    <name evidence="1" type="ORF">GCM10007390_25150</name>
</gene>
<keyword evidence="2" id="KW-1185">Reference proteome</keyword>
<evidence type="ECO:0008006" key="3">
    <source>
        <dbReference type="Google" id="ProtNLM"/>
    </source>
</evidence>
<sequence>MQDYSLELVVAHYHENLNWLRKVPPGIRKVIYSKAGTLHSTPCTALPNVGREAHTYLHHLVTHYDSLADFAVFCQGKPFDHAFDFHHSLRAFAAGKLPEVPFQWLGHIIDTDTQDGQLFREWSKNATGEELDLAGFHQNLFGTSGPEDFPFVLGAQFVVARELVQRQPLAFYERALELAANYPNAAHCYERMWDRIFGVEGIDRDWLAGRKTVYLKQIKKTV</sequence>
<dbReference type="InterPro" id="IPR021838">
    <property type="entry name" value="DUF3431"/>
</dbReference>